<dbReference type="Proteomes" id="UP000247150">
    <property type="component" value="Unassembled WGS sequence"/>
</dbReference>
<accession>A0A2V2ZU20</accession>
<evidence type="ECO:0000313" key="2">
    <source>
        <dbReference type="Proteomes" id="UP000247150"/>
    </source>
</evidence>
<comment type="caution">
    <text evidence="1">The sequence shown here is derived from an EMBL/GenBank/DDBJ whole genome shotgun (WGS) entry which is preliminary data.</text>
</comment>
<dbReference type="AlphaFoldDB" id="A0A2V2ZU20"/>
<sequence>MIYTRAKKMVFYYGERPYIFGNEHSFGNLTISSIDPKYKVEKYRKEVLSRVSAEL</sequence>
<gene>
    <name evidence="1" type="ORF">DFO73_107206</name>
</gene>
<proteinExistence type="predicted"/>
<evidence type="ECO:0000313" key="1">
    <source>
        <dbReference type="EMBL" id="PWW27893.1"/>
    </source>
</evidence>
<reference evidence="1 2" key="1">
    <citation type="submission" date="2018-05" db="EMBL/GenBank/DDBJ databases">
        <title>Freshwater and sediment microbial communities from various areas in North America, analyzing microbe dynamics in response to fracking.</title>
        <authorList>
            <person name="Lamendella R."/>
        </authorList>
    </citation>
    <scope>NUCLEOTIDE SEQUENCE [LARGE SCALE GENOMIC DNA]</scope>
    <source>
        <strain evidence="1 2">15_TX</strain>
    </source>
</reference>
<name>A0A2V2ZU20_9BACI</name>
<dbReference type="EMBL" id="QGTW01000007">
    <property type="protein sequence ID" value="PWW27893.1"/>
    <property type="molecule type" value="Genomic_DNA"/>
</dbReference>
<protein>
    <submittedName>
        <fullName evidence="1">Uncharacterized protein</fullName>
    </submittedName>
</protein>
<organism evidence="1 2">
    <name type="scientific">Cytobacillus oceanisediminis</name>
    <dbReference type="NCBI Taxonomy" id="665099"/>
    <lineage>
        <taxon>Bacteria</taxon>
        <taxon>Bacillati</taxon>
        <taxon>Bacillota</taxon>
        <taxon>Bacilli</taxon>
        <taxon>Bacillales</taxon>
        <taxon>Bacillaceae</taxon>
        <taxon>Cytobacillus</taxon>
    </lineage>
</organism>